<evidence type="ECO:0000256" key="1">
    <source>
        <dbReference type="SAM" id="MobiDB-lite"/>
    </source>
</evidence>
<reference evidence="2 3" key="1">
    <citation type="submission" date="2017-11" db="EMBL/GenBank/DDBJ databases">
        <title>Bradyrhizobium forestalis sp. nov., an efficient nitrogen-fixing bacterium isolated from nodules of forest legume species in the Amazon.</title>
        <authorList>
            <person name="Costa E.M."/>
            <person name="Guimaraes A."/>
            <person name="Carvalho T.S."/>
            <person name="Rodrigues T.L."/>
            <person name="Ribeiro P.R.A."/>
            <person name="Lebbe L."/>
            <person name="Willems A."/>
            <person name="Moreira F.M.S."/>
        </authorList>
    </citation>
    <scope>NUCLEOTIDE SEQUENCE [LARGE SCALE GENOMIC DNA]</scope>
    <source>
        <strain evidence="2 3">INPA54B</strain>
    </source>
</reference>
<evidence type="ECO:0000313" key="2">
    <source>
        <dbReference type="EMBL" id="PJG51890.1"/>
    </source>
</evidence>
<accession>A0A2M8R259</accession>
<dbReference type="EMBL" id="PGVG01000030">
    <property type="protein sequence ID" value="PJG51890.1"/>
    <property type="molecule type" value="Genomic_DNA"/>
</dbReference>
<organism evidence="2 3">
    <name type="scientific">Bradyrhizobium forestalis</name>
    <dbReference type="NCBI Taxonomy" id="1419263"/>
    <lineage>
        <taxon>Bacteria</taxon>
        <taxon>Pseudomonadati</taxon>
        <taxon>Pseudomonadota</taxon>
        <taxon>Alphaproteobacteria</taxon>
        <taxon>Hyphomicrobiales</taxon>
        <taxon>Nitrobacteraceae</taxon>
        <taxon>Bradyrhizobium</taxon>
    </lineage>
</organism>
<name>A0A2M8R259_9BRAD</name>
<gene>
    <name evidence="2" type="ORF">CVM73_28265</name>
</gene>
<feature type="region of interest" description="Disordered" evidence="1">
    <location>
        <begin position="1"/>
        <end position="23"/>
    </location>
</feature>
<comment type="caution">
    <text evidence="2">The sequence shown here is derived from an EMBL/GenBank/DDBJ whole genome shotgun (WGS) entry which is preliminary data.</text>
</comment>
<keyword evidence="3" id="KW-1185">Reference proteome</keyword>
<dbReference type="Proteomes" id="UP000231194">
    <property type="component" value="Unassembled WGS sequence"/>
</dbReference>
<sequence length="81" mass="8625">MARARWKPCGSSTGASGERQPELGCALSYPPLEGEGRSRVARAGWGDLSTRALFEVERPSPHPVSHFAALHVSRPSPSRGG</sequence>
<dbReference type="AlphaFoldDB" id="A0A2M8R259"/>
<evidence type="ECO:0000313" key="3">
    <source>
        <dbReference type="Proteomes" id="UP000231194"/>
    </source>
</evidence>
<protein>
    <submittedName>
        <fullName evidence="2">Uncharacterized protein</fullName>
    </submittedName>
</protein>
<proteinExistence type="predicted"/>